<protein>
    <submittedName>
        <fullName evidence="2">Uncharacterized protein</fullName>
    </submittedName>
</protein>
<dbReference type="Proteomes" id="UP000236333">
    <property type="component" value="Unassembled WGS sequence"/>
</dbReference>
<reference evidence="2 3" key="1">
    <citation type="journal article" date="2017" name="Mol. Biol. Evol.">
        <title>The 4-celled Tetrabaena socialis nuclear genome reveals the essential components for genetic control of cell number at the origin of multicellularity in the volvocine lineage.</title>
        <authorList>
            <person name="Featherston J."/>
            <person name="Arakaki Y."/>
            <person name="Hanschen E.R."/>
            <person name="Ferris P.J."/>
            <person name="Michod R.E."/>
            <person name="Olson B.J.S.C."/>
            <person name="Nozaki H."/>
            <person name="Durand P.M."/>
        </authorList>
    </citation>
    <scope>NUCLEOTIDE SEQUENCE [LARGE SCALE GENOMIC DNA]</scope>
    <source>
        <strain evidence="2 3">NIES-571</strain>
    </source>
</reference>
<proteinExistence type="predicted"/>
<dbReference type="OrthoDB" id="544296at2759"/>
<evidence type="ECO:0000313" key="3">
    <source>
        <dbReference type="Proteomes" id="UP000236333"/>
    </source>
</evidence>
<comment type="caution">
    <text evidence="2">The sequence shown here is derived from an EMBL/GenBank/DDBJ whole genome shotgun (WGS) entry which is preliminary data.</text>
</comment>
<evidence type="ECO:0000256" key="1">
    <source>
        <dbReference type="SAM" id="MobiDB-lite"/>
    </source>
</evidence>
<feature type="region of interest" description="Disordered" evidence="1">
    <location>
        <begin position="66"/>
        <end position="140"/>
    </location>
</feature>
<keyword evidence="3" id="KW-1185">Reference proteome</keyword>
<feature type="non-terminal residue" evidence="2">
    <location>
        <position position="324"/>
    </location>
</feature>
<sequence>VRSSGSTTKLLRVAEVKPPLDRQGAQPVLATLPVIDMICRVLSVDLSHHPRHFVLHVWDGTDALPLPLSYTSEPPHQPPQPQQQPQPQQHQQPQRRHSLLLEVLRSGGPPAPAAAAAAVGAAAGGGGEDPAHARAAKRSRVNEAGAPAAAANNNAAATAITVGAVFSAGAGPGGEGGRGDGADLHPHPPPHRARYAAPLACVVQYGGPCQGEGAQQQLGASTGAEWEALAAVLPRTEMPVVLLQQHECDATPCRVLARVVEVLHPGLGFPHGGPHQGGAALPAADVRTEGELLPGSRLDRGGNGLAYTLALLLEDTTGEGGQKT</sequence>
<evidence type="ECO:0000313" key="2">
    <source>
        <dbReference type="EMBL" id="PNH01007.1"/>
    </source>
</evidence>
<name>A0A2J7ZL62_9CHLO</name>
<feature type="compositionally biased region" description="Pro residues" evidence="1">
    <location>
        <begin position="75"/>
        <end position="84"/>
    </location>
</feature>
<accession>A0A2J7ZL62</accession>
<gene>
    <name evidence="2" type="ORF">TSOC_013125</name>
</gene>
<organism evidence="2 3">
    <name type="scientific">Tetrabaena socialis</name>
    <dbReference type="NCBI Taxonomy" id="47790"/>
    <lineage>
        <taxon>Eukaryota</taxon>
        <taxon>Viridiplantae</taxon>
        <taxon>Chlorophyta</taxon>
        <taxon>core chlorophytes</taxon>
        <taxon>Chlorophyceae</taxon>
        <taxon>CS clade</taxon>
        <taxon>Chlamydomonadales</taxon>
        <taxon>Tetrabaenaceae</taxon>
        <taxon>Tetrabaena</taxon>
    </lineage>
</organism>
<dbReference type="AlphaFoldDB" id="A0A2J7ZL62"/>
<dbReference type="EMBL" id="PGGS01001053">
    <property type="protein sequence ID" value="PNH01007.1"/>
    <property type="molecule type" value="Genomic_DNA"/>
</dbReference>
<feature type="non-terminal residue" evidence="2">
    <location>
        <position position="1"/>
    </location>
</feature>